<name>A0A7G2BZ64_9TRYP</name>
<sequence>MFLKQKVQLWKEKKQQEAAAAAERQRELAEKQQRATQLAEKRKQEERERKRQELEAYKQRKQAPSADREQSGARLSRQQLEARHALAKRREADILAAKERYEQRKPKEAVPYLATGDDEVYVKSTSHFADPTTSSMQRQEARPSDRLPLEGTKDAWLNPAAQERWQAVAHVHSSVYRPHTSTASWCGRTFQL</sequence>
<dbReference type="EMBL" id="LR877145">
    <property type="protein sequence ID" value="CAD2212730.1"/>
    <property type="molecule type" value="Genomic_DNA"/>
</dbReference>
<evidence type="ECO:0000256" key="1">
    <source>
        <dbReference type="SAM" id="MobiDB-lite"/>
    </source>
</evidence>
<protein>
    <submittedName>
        <fullName evidence="2">Uncharacterized protein</fullName>
    </submittedName>
</protein>
<reference evidence="2 3" key="1">
    <citation type="submission" date="2020-08" db="EMBL/GenBank/DDBJ databases">
        <authorList>
            <person name="Newling K."/>
            <person name="Davey J."/>
            <person name="Forrester S."/>
        </authorList>
    </citation>
    <scope>NUCLEOTIDE SEQUENCE [LARGE SCALE GENOMIC DNA]</scope>
    <source>
        <strain evidence="3">Crithidia deanei Carvalho (ATCC PRA-265)</strain>
    </source>
</reference>
<accession>A0A7G2BZ64</accession>
<feature type="compositionally biased region" description="Basic and acidic residues" evidence="1">
    <location>
        <begin position="23"/>
        <end position="58"/>
    </location>
</feature>
<dbReference type="AlphaFoldDB" id="A0A7G2BZ64"/>
<evidence type="ECO:0000313" key="3">
    <source>
        <dbReference type="Proteomes" id="UP000515908"/>
    </source>
</evidence>
<evidence type="ECO:0000313" key="2">
    <source>
        <dbReference type="EMBL" id="CAD2212730.1"/>
    </source>
</evidence>
<gene>
    <name evidence="2" type="ORF">ADEAN_000014200</name>
</gene>
<keyword evidence="3" id="KW-1185">Reference proteome</keyword>
<organism evidence="2 3">
    <name type="scientific">Angomonas deanei</name>
    <dbReference type="NCBI Taxonomy" id="59799"/>
    <lineage>
        <taxon>Eukaryota</taxon>
        <taxon>Discoba</taxon>
        <taxon>Euglenozoa</taxon>
        <taxon>Kinetoplastea</taxon>
        <taxon>Metakinetoplastina</taxon>
        <taxon>Trypanosomatida</taxon>
        <taxon>Trypanosomatidae</taxon>
        <taxon>Strigomonadinae</taxon>
        <taxon>Angomonas</taxon>
    </lineage>
</organism>
<feature type="region of interest" description="Disordered" evidence="1">
    <location>
        <begin position="16"/>
        <end position="86"/>
    </location>
</feature>
<dbReference type="VEuPathDB" id="TriTrypDB:ADEAN_000014200"/>
<dbReference type="Proteomes" id="UP000515908">
    <property type="component" value="Chromosome 01"/>
</dbReference>
<proteinExistence type="predicted"/>